<dbReference type="AlphaFoldDB" id="A0A022WB11"/>
<proteinExistence type="predicted"/>
<dbReference type="HOGENOM" id="CLU_2135319_0_0_1"/>
<reference evidence="1" key="1">
    <citation type="submission" date="2014-02" db="EMBL/GenBank/DDBJ databases">
        <title>The Genome Sequence of Trichophyton rubrum (morphotype fischeri) CBS 288.86.</title>
        <authorList>
            <consortium name="The Broad Institute Genomics Platform"/>
            <person name="Cuomo C.A."/>
            <person name="White T.C."/>
            <person name="Graser Y."/>
            <person name="Martinez-Rossi N."/>
            <person name="Heitman J."/>
            <person name="Young S.K."/>
            <person name="Zeng Q."/>
            <person name="Gargeya S."/>
            <person name="Abouelleil A."/>
            <person name="Alvarado L."/>
            <person name="Chapman S.B."/>
            <person name="Gainer-Dewar J."/>
            <person name="Goldberg J."/>
            <person name="Griggs A."/>
            <person name="Gujja S."/>
            <person name="Hansen M."/>
            <person name="Howarth C."/>
            <person name="Imamovic A."/>
            <person name="Larimer J."/>
            <person name="Martinez D."/>
            <person name="Murphy C."/>
            <person name="Pearson M.D."/>
            <person name="Persinoti G."/>
            <person name="Poon T."/>
            <person name="Priest M."/>
            <person name="Roberts A.D."/>
            <person name="Saif S."/>
            <person name="Shea T.D."/>
            <person name="Sykes S.N."/>
            <person name="Wortman J."/>
            <person name="Nusbaum C."/>
            <person name="Birren B."/>
        </authorList>
    </citation>
    <scope>NUCLEOTIDE SEQUENCE [LARGE SCALE GENOMIC DNA]</scope>
    <source>
        <strain evidence="1">CBS 288.86</strain>
    </source>
</reference>
<evidence type="ECO:0000313" key="1">
    <source>
        <dbReference type="EMBL" id="EZF55316.1"/>
    </source>
</evidence>
<dbReference type="Proteomes" id="UP000023758">
    <property type="component" value="Unassembled WGS sequence"/>
</dbReference>
<protein>
    <submittedName>
        <fullName evidence="1">Uncharacterized protein</fullName>
    </submittedName>
</protein>
<gene>
    <name evidence="1" type="ORF">H103_02144</name>
</gene>
<name>A0A022WB11_TRIRU</name>
<organism evidence="1">
    <name type="scientific">Trichophyton rubrum CBS 288.86</name>
    <dbReference type="NCBI Taxonomy" id="1215330"/>
    <lineage>
        <taxon>Eukaryota</taxon>
        <taxon>Fungi</taxon>
        <taxon>Dikarya</taxon>
        <taxon>Ascomycota</taxon>
        <taxon>Pezizomycotina</taxon>
        <taxon>Eurotiomycetes</taxon>
        <taxon>Eurotiomycetidae</taxon>
        <taxon>Onygenales</taxon>
        <taxon>Arthrodermataceae</taxon>
        <taxon>Trichophyton</taxon>
    </lineage>
</organism>
<accession>A0A022WB11</accession>
<dbReference type="EMBL" id="KK207754">
    <property type="protein sequence ID" value="EZF55316.1"/>
    <property type="molecule type" value="Genomic_DNA"/>
</dbReference>
<sequence length="113" mass="12894">MKLSTLASNKAQIILPSESKRMKTYKLCMCSKDNVHHSASTIQLCEVLVRRTLGSRIWGQEELNYSCHSNTNLMKEVASSNAGQVRSPLVTWQARKHMYPVLLARRLFRLSDT</sequence>